<dbReference type="AlphaFoldDB" id="A0A5C7W1L3"/>
<protein>
    <submittedName>
        <fullName evidence="2">Uncharacterized protein</fullName>
    </submittedName>
</protein>
<evidence type="ECO:0000313" key="2">
    <source>
        <dbReference type="EMBL" id="TXI31290.1"/>
    </source>
</evidence>
<reference evidence="2 3" key="1">
    <citation type="submission" date="2018-09" db="EMBL/GenBank/DDBJ databases">
        <title>Metagenome Assembled Genomes from an Advanced Water Purification Facility.</title>
        <authorList>
            <person name="Stamps B.W."/>
            <person name="Spear J.R."/>
        </authorList>
    </citation>
    <scope>NUCLEOTIDE SEQUENCE [LARGE SCALE GENOMIC DNA]</scope>
    <source>
        <strain evidence="2">Bin_52_1</strain>
    </source>
</reference>
<dbReference type="Proteomes" id="UP000321110">
    <property type="component" value="Unassembled WGS sequence"/>
</dbReference>
<feature type="chain" id="PRO_5022955588" evidence="1">
    <location>
        <begin position="18"/>
        <end position="441"/>
    </location>
</feature>
<sequence>MRLFTLAIALLPFLALAEQTTTATDYKKPDGWRTECLGRSQFDMPPDAVWHLKVPYDDSISYSPIDPWFGDRIHYGSAPLDNIYQLVNIKVSPKTTRELFDQAVRIEVPSKEEAQLRVLEGQIKAKEQQYDRNKDDWTQHRNEVRAMEDEYQRYKKMFNDIFVLPMIINDVRKNGRPTDKLETELKSYKMEVATLPTDERYEKERTFDLGLPDAAGAWHPDKLIVHLWRNERIYTFEFGPRDSEFKSSFEAVEPLARDLLTRFRPRAEFEIPEETGFCIPFGFIADDGTPHYDLMIAWHPAANPYLLHNLKLSDNPGHMLELLPMLTKRMMGNPFPGAVSIDNFGPRRIDIGNSRGTLTGRRIQAIEPEGDRLSPHEQYTFNVGAVATTYTPTLLYKLDSYANDNPPPPFEQAETEVLTFMQSFRPLPGVAKQIDTAASNQ</sequence>
<comment type="caution">
    <text evidence="2">The sequence shown here is derived from an EMBL/GenBank/DDBJ whole genome shotgun (WGS) entry which is preliminary data.</text>
</comment>
<keyword evidence="1" id="KW-0732">Signal</keyword>
<name>A0A5C7W1L3_AQUAC</name>
<proteinExistence type="predicted"/>
<gene>
    <name evidence="2" type="ORF">E6Q69_11705</name>
</gene>
<accession>A0A5C7W1L3</accession>
<evidence type="ECO:0000256" key="1">
    <source>
        <dbReference type="SAM" id="SignalP"/>
    </source>
</evidence>
<dbReference type="EMBL" id="SSFO01000193">
    <property type="protein sequence ID" value="TXI31290.1"/>
    <property type="molecule type" value="Genomic_DNA"/>
</dbReference>
<evidence type="ECO:0000313" key="3">
    <source>
        <dbReference type="Proteomes" id="UP000321110"/>
    </source>
</evidence>
<organism evidence="2 3">
    <name type="scientific">Aquipseudomonas alcaligenes</name>
    <name type="common">Pseudomonas alcaligenes</name>
    <dbReference type="NCBI Taxonomy" id="43263"/>
    <lineage>
        <taxon>Bacteria</taxon>
        <taxon>Pseudomonadati</taxon>
        <taxon>Pseudomonadota</taxon>
        <taxon>Gammaproteobacteria</taxon>
        <taxon>Pseudomonadales</taxon>
        <taxon>Pseudomonadaceae</taxon>
        <taxon>Aquipseudomonas</taxon>
    </lineage>
</organism>
<feature type="signal peptide" evidence="1">
    <location>
        <begin position="1"/>
        <end position="17"/>
    </location>
</feature>